<proteinExistence type="predicted"/>
<evidence type="ECO:0000313" key="1">
    <source>
        <dbReference type="EMBL" id="KAI4367201.1"/>
    </source>
</evidence>
<evidence type="ECO:0000313" key="2">
    <source>
        <dbReference type="Proteomes" id="UP001057402"/>
    </source>
</evidence>
<gene>
    <name evidence="1" type="ORF">MLD38_022964</name>
</gene>
<dbReference type="Proteomes" id="UP001057402">
    <property type="component" value="Chromosome 6"/>
</dbReference>
<dbReference type="EMBL" id="CM042885">
    <property type="protein sequence ID" value="KAI4367201.1"/>
    <property type="molecule type" value="Genomic_DNA"/>
</dbReference>
<sequence>MFRATVIVVSVIVCCDSLVAGGHPPHGYDLDERDALRSLKVVFMDKFIDGNWTGNHCNGDDLSWWFGLKCSNGRVTEIVLENMGLKGTMKSDGFITFGELLRLSLRNNSLSGFMMNFAANPKLSQLDLSWNKFRGPISRSLVILENLTLLKVQHNELTGEIPAFDQLSLVTLNVSENNLSGQIPSTRVLQSLPPESFVKNPRLCGPPTLSSCNRQGLETEPSLHEGEQGALDVTESPSASASEKSSNKGSNNMMRFIIFFLLFDIAVLAATILLFILYYKKANQLKTTSEAEGEDENVRNEMSDEPSGPSMAEQCLPSVSVPEDKGRLVFTSEEAGRFQMNDLLKASAKGIGKGILGNTYIAMMDDRPPVIVKRLMDLKPMTCEEFTKQLQSIASLNHPNLLPPLAYFYSKKEKLLLYKFAKKGNLFDLIHGGRGSKERIPFRWNARISVARGVARALEYLHINMRPINTNYPPHGNLKSTNILIDENDMVLVADYSLASIMALPIAARSMVSFRSPEYASLKRVSHKTDVWSFGCLLLELLTGRVCTNSSPPGVTGVDLHGWVNRAVKEEWTSEIFDLEISAQLNAAHGMLRLLEVAIKCCDKSPEKRPEMSEVVREVEKIKAVVEPEYESDLSIDQSLTDESMSVDRSHSISGEQRRRFEETLGKNL</sequence>
<accession>A0ACB9QL14</accession>
<reference evidence="2" key="1">
    <citation type="journal article" date="2023" name="Front. Plant Sci.">
        <title>Chromosomal-level genome assembly of Melastoma candidum provides insights into trichome evolution.</title>
        <authorList>
            <person name="Zhong Y."/>
            <person name="Wu W."/>
            <person name="Sun C."/>
            <person name="Zou P."/>
            <person name="Liu Y."/>
            <person name="Dai S."/>
            <person name="Zhou R."/>
        </authorList>
    </citation>
    <scope>NUCLEOTIDE SEQUENCE [LARGE SCALE GENOMIC DNA]</scope>
</reference>
<organism evidence="1 2">
    <name type="scientific">Melastoma candidum</name>
    <dbReference type="NCBI Taxonomy" id="119954"/>
    <lineage>
        <taxon>Eukaryota</taxon>
        <taxon>Viridiplantae</taxon>
        <taxon>Streptophyta</taxon>
        <taxon>Embryophyta</taxon>
        <taxon>Tracheophyta</taxon>
        <taxon>Spermatophyta</taxon>
        <taxon>Magnoliopsida</taxon>
        <taxon>eudicotyledons</taxon>
        <taxon>Gunneridae</taxon>
        <taxon>Pentapetalae</taxon>
        <taxon>rosids</taxon>
        <taxon>malvids</taxon>
        <taxon>Myrtales</taxon>
        <taxon>Melastomataceae</taxon>
        <taxon>Melastomatoideae</taxon>
        <taxon>Melastomateae</taxon>
        <taxon>Melastoma</taxon>
    </lineage>
</organism>
<keyword evidence="2" id="KW-1185">Reference proteome</keyword>
<name>A0ACB9QL14_9MYRT</name>
<comment type="caution">
    <text evidence="1">The sequence shown here is derived from an EMBL/GenBank/DDBJ whole genome shotgun (WGS) entry which is preliminary data.</text>
</comment>
<protein>
    <submittedName>
        <fullName evidence="1">Uncharacterized protein</fullName>
    </submittedName>
</protein>